<accession>A0A3M7M9R0</accession>
<protein>
    <submittedName>
        <fullName evidence="2">Uncharacterized protein</fullName>
    </submittedName>
</protein>
<dbReference type="AlphaFoldDB" id="A0A3M7M9R0"/>
<gene>
    <name evidence="2" type="ORF">GMOD_00005771</name>
</gene>
<evidence type="ECO:0000313" key="3">
    <source>
        <dbReference type="Proteomes" id="UP000265663"/>
    </source>
</evidence>
<evidence type="ECO:0000313" key="2">
    <source>
        <dbReference type="EMBL" id="RMZ71246.1"/>
    </source>
</evidence>
<name>A0A3M7M9R0_9PLEO</name>
<evidence type="ECO:0000256" key="1">
    <source>
        <dbReference type="SAM" id="Coils"/>
    </source>
</evidence>
<proteinExistence type="predicted"/>
<feature type="coiled-coil region" evidence="1">
    <location>
        <begin position="64"/>
        <end position="112"/>
    </location>
</feature>
<dbReference type="OrthoDB" id="10413795at2759"/>
<organism evidence="2 3">
    <name type="scientific">Pyrenophora seminiperda CCB06</name>
    <dbReference type="NCBI Taxonomy" id="1302712"/>
    <lineage>
        <taxon>Eukaryota</taxon>
        <taxon>Fungi</taxon>
        <taxon>Dikarya</taxon>
        <taxon>Ascomycota</taxon>
        <taxon>Pezizomycotina</taxon>
        <taxon>Dothideomycetes</taxon>
        <taxon>Pleosporomycetidae</taxon>
        <taxon>Pleosporales</taxon>
        <taxon>Pleosporineae</taxon>
        <taxon>Pleosporaceae</taxon>
        <taxon>Pyrenophora</taxon>
    </lineage>
</organism>
<sequence length="139" mass="15775">MTFTGKHAGNNDGVVGCIICAKLGRTLDCCKALHGPCPLCVQFHELCQQLEQYDIPWRASSDDDNKQIKTLQEMSDEIESLKQQVKRIDAEVKKLEEVLEEKKKMLKSSEEQLNAGDVRLEFIIKEKKKGNKGKKGRKN</sequence>
<keyword evidence="3" id="KW-1185">Reference proteome</keyword>
<dbReference type="Proteomes" id="UP000265663">
    <property type="component" value="Unassembled WGS sequence"/>
</dbReference>
<dbReference type="EMBL" id="KE747826">
    <property type="protein sequence ID" value="RMZ71246.1"/>
    <property type="molecule type" value="Genomic_DNA"/>
</dbReference>
<reference evidence="2 3" key="1">
    <citation type="journal article" date="2014" name="PLoS ONE">
        <title>De novo Genome Assembly of the Fungal Plant Pathogen Pyrenophora semeniperda.</title>
        <authorList>
            <person name="Soliai M.M."/>
            <person name="Meyer S.E."/>
            <person name="Udall J.A."/>
            <person name="Elzinga D.E."/>
            <person name="Hermansen R.A."/>
            <person name="Bodily P.M."/>
            <person name="Hart A.A."/>
            <person name="Coleman C.E."/>
        </authorList>
    </citation>
    <scope>NUCLEOTIDE SEQUENCE [LARGE SCALE GENOMIC DNA]</scope>
    <source>
        <strain evidence="2 3">CCB06</strain>
        <tissue evidence="2">Mycelium</tissue>
    </source>
</reference>
<keyword evidence="1" id="KW-0175">Coiled coil</keyword>